<dbReference type="EMBL" id="HBFM01021690">
    <property type="protein sequence ID" value="CAD8779194.1"/>
    <property type="molecule type" value="Transcribed_RNA"/>
</dbReference>
<protein>
    <recommendedName>
        <fullName evidence="2">Fungal lipase-type domain-containing protein</fullName>
    </recommendedName>
</protein>
<dbReference type="InterPro" id="IPR051218">
    <property type="entry name" value="Sec_MonoDiacylglyc_Lipase"/>
</dbReference>
<feature type="signal peptide" evidence="1">
    <location>
        <begin position="1"/>
        <end position="26"/>
    </location>
</feature>
<feature type="domain" description="Fungal lipase-type" evidence="2">
    <location>
        <begin position="188"/>
        <end position="325"/>
    </location>
</feature>
<dbReference type="GO" id="GO:0006629">
    <property type="term" value="P:lipid metabolic process"/>
    <property type="evidence" value="ECO:0007669"/>
    <property type="project" value="InterPro"/>
</dbReference>
<keyword evidence="1" id="KW-0732">Signal</keyword>
<dbReference type="InterPro" id="IPR029058">
    <property type="entry name" value="AB_hydrolase_fold"/>
</dbReference>
<organism evidence="3">
    <name type="scientific">Polytomella parva</name>
    <dbReference type="NCBI Taxonomy" id="51329"/>
    <lineage>
        <taxon>Eukaryota</taxon>
        <taxon>Viridiplantae</taxon>
        <taxon>Chlorophyta</taxon>
        <taxon>core chlorophytes</taxon>
        <taxon>Chlorophyceae</taxon>
        <taxon>CS clade</taxon>
        <taxon>Chlamydomonadales</taxon>
        <taxon>Chlamydomonadaceae</taxon>
        <taxon>Polytomella</taxon>
    </lineage>
</organism>
<dbReference type="Pfam" id="PF01764">
    <property type="entry name" value="Lipase_3"/>
    <property type="match status" value="1"/>
</dbReference>
<dbReference type="CDD" id="cd00519">
    <property type="entry name" value="Lipase_3"/>
    <property type="match status" value="1"/>
</dbReference>
<evidence type="ECO:0000256" key="1">
    <source>
        <dbReference type="SAM" id="SignalP"/>
    </source>
</evidence>
<dbReference type="PANTHER" id="PTHR45856">
    <property type="entry name" value="ALPHA/BETA-HYDROLASES SUPERFAMILY PROTEIN"/>
    <property type="match status" value="1"/>
</dbReference>
<reference evidence="3" key="1">
    <citation type="submission" date="2021-01" db="EMBL/GenBank/DDBJ databases">
        <authorList>
            <person name="Corre E."/>
            <person name="Pelletier E."/>
            <person name="Niang G."/>
            <person name="Scheremetjew M."/>
            <person name="Finn R."/>
            <person name="Kale V."/>
            <person name="Holt S."/>
            <person name="Cochrane G."/>
            <person name="Meng A."/>
            <person name="Brown T."/>
            <person name="Cohen L."/>
        </authorList>
    </citation>
    <scope>NUCLEOTIDE SEQUENCE</scope>
    <source>
        <strain evidence="3">SAG 63-3</strain>
    </source>
</reference>
<dbReference type="AlphaFoldDB" id="A0A7S0VBB5"/>
<feature type="chain" id="PRO_5031444564" description="Fungal lipase-type domain-containing protein" evidence="1">
    <location>
        <begin position="27"/>
        <end position="395"/>
    </location>
</feature>
<evidence type="ECO:0000313" key="3">
    <source>
        <dbReference type="EMBL" id="CAD8779194.1"/>
    </source>
</evidence>
<evidence type="ECO:0000259" key="2">
    <source>
        <dbReference type="Pfam" id="PF01764"/>
    </source>
</evidence>
<dbReference type="SUPFAM" id="SSF53474">
    <property type="entry name" value="alpha/beta-Hydrolases"/>
    <property type="match status" value="1"/>
</dbReference>
<dbReference type="Gene3D" id="3.40.50.1820">
    <property type="entry name" value="alpha/beta hydrolase"/>
    <property type="match status" value="1"/>
</dbReference>
<name>A0A7S0VBB5_9CHLO</name>
<dbReference type="PANTHER" id="PTHR45856:SF25">
    <property type="entry name" value="FUNGAL LIPASE-LIKE DOMAIN-CONTAINING PROTEIN"/>
    <property type="match status" value="1"/>
</dbReference>
<proteinExistence type="predicted"/>
<sequence>MEYCYKIKILAYLSVFFLCLFQYAHGARSSLVNKVSLDNEIISNDISPSSILSFQLSSLVSPIHHQQGVSLNEQNDVGVKNVLKNPNVKTVFSSEAFHKFPKFNDVDRKDSSVSTEQSNDDLDLDFAYRMGIFASIAYCTNPLYIQLWNCTRCGTVSGFEVFSVFWDEIWDLGAFLGYDAASNSIITSFRGTDSSNWSNWVENMKSWRTNQMYPVDNSTQAMIHSGFWTLWSQFKPNVTAAMAAALERHPGSKLIAVGHSMGGAVAQLCALDMKFQFNLTDVRSYTYGAPRVGNWAYALLYANYMTRSWRFTHDRDVVPSVPLQVMGFHHVAREAWIVDMATRDGTYINQKVLMCDDTGEDPSCHNSACLLRICTSVADHLFYLGIHMYADSTEC</sequence>
<accession>A0A7S0VBB5</accession>
<gene>
    <name evidence="3" type="ORF">PPAR00522_LOCUS14133</name>
</gene>
<dbReference type="InterPro" id="IPR002921">
    <property type="entry name" value="Fungal_lipase-type"/>
</dbReference>